<evidence type="ECO:0000313" key="1">
    <source>
        <dbReference type="EMBL" id="ADE55678.1"/>
    </source>
</evidence>
<dbReference type="HOGENOM" id="CLU_1632580_0_0_0"/>
<sequence>MAQESAMAENTTHPLSKRVRWDELHRQISKLAKDDRVQALDRLEDRAVAIVNPERQIVYLNAACARFFDLEDPAQAYGCRHGELLKSIHVNEGEGGCGTSPDCIACGALNAILACQTSLIDARHCVINRQDGSQLLLGIKAIAMPTEDVRYTMLCFKKLHEQ</sequence>
<dbReference type="EMBL" id="CP001998">
    <property type="protein sequence ID" value="ADE55678.1"/>
    <property type="molecule type" value="Genomic_DNA"/>
</dbReference>
<reference evidence="1 2" key="1">
    <citation type="journal article" date="2010" name="Stand. Genomic Sci.">
        <title>Complete genome sequence of Coraliomargarita akajimensis type strain (04OKA010-24).</title>
        <authorList>
            <person name="Mavromatis K."/>
            <person name="Abt B."/>
            <person name="Brambilla E."/>
            <person name="Lapidus A."/>
            <person name="Copeland A."/>
            <person name="Deshpande S."/>
            <person name="Nolan M."/>
            <person name="Lucas S."/>
            <person name="Tice H."/>
            <person name="Cheng J.F."/>
            <person name="Han C."/>
            <person name="Detter J.C."/>
            <person name="Woyke T."/>
            <person name="Goodwin L."/>
            <person name="Pitluck S."/>
            <person name="Held B."/>
            <person name="Brettin T."/>
            <person name="Tapia R."/>
            <person name="Ivanova N."/>
            <person name="Mikhailova N."/>
            <person name="Pati A."/>
            <person name="Liolios K."/>
            <person name="Chen A."/>
            <person name="Palaniappan K."/>
            <person name="Land M."/>
            <person name="Hauser L."/>
            <person name="Chang Y.J."/>
            <person name="Jeffries C.D."/>
            <person name="Rohde M."/>
            <person name="Goker M."/>
            <person name="Bristow J."/>
            <person name="Eisen J.A."/>
            <person name="Markowitz V."/>
            <person name="Hugenholtz P."/>
            <person name="Klenk H.P."/>
            <person name="Kyrpides N.C."/>
        </authorList>
    </citation>
    <scope>NUCLEOTIDE SEQUENCE [LARGE SCALE GENOMIC DNA]</scope>
    <source>
        <strain evidence="2">DSM 45221 / IAM 15411 / JCM 23193 / KCTC 12865</strain>
    </source>
</reference>
<dbReference type="eggNOG" id="COG0642">
    <property type="taxonomic scope" value="Bacteria"/>
</dbReference>
<accession>D5EPU5</accession>
<evidence type="ECO:0008006" key="3">
    <source>
        <dbReference type="Google" id="ProtNLM"/>
    </source>
</evidence>
<protein>
    <recommendedName>
        <fullName evidence="3">PAS domain-containing protein</fullName>
    </recommendedName>
</protein>
<name>D5EPU5_CORAD</name>
<dbReference type="STRING" id="583355.Caka_2663"/>
<proteinExistence type="predicted"/>
<evidence type="ECO:0000313" key="2">
    <source>
        <dbReference type="Proteomes" id="UP000000925"/>
    </source>
</evidence>
<dbReference type="Proteomes" id="UP000000925">
    <property type="component" value="Chromosome"/>
</dbReference>
<organism evidence="1 2">
    <name type="scientific">Coraliomargarita akajimensis (strain DSM 45221 / IAM 15411 / JCM 23193 / KCTC 12865 / 04OKA010-24)</name>
    <dbReference type="NCBI Taxonomy" id="583355"/>
    <lineage>
        <taxon>Bacteria</taxon>
        <taxon>Pseudomonadati</taxon>
        <taxon>Verrucomicrobiota</taxon>
        <taxon>Opitutia</taxon>
        <taxon>Puniceicoccales</taxon>
        <taxon>Coraliomargaritaceae</taxon>
        <taxon>Coraliomargarita</taxon>
    </lineage>
</organism>
<dbReference type="KEGG" id="caa:Caka_2663"/>
<gene>
    <name evidence="1" type="ordered locus">Caka_2663</name>
</gene>
<dbReference type="AlphaFoldDB" id="D5EPU5"/>
<keyword evidence="2" id="KW-1185">Reference proteome</keyword>